<evidence type="ECO:0000313" key="2">
    <source>
        <dbReference type="EMBL" id="KAF1383600.1"/>
    </source>
</evidence>
<proteinExistence type="predicted"/>
<evidence type="ECO:0000313" key="3">
    <source>
        <dbReference type="Proteomes" id="UP000465112"/>
    </source>
</evidence>
<organism evidence="2 3">
    <name type="scientific">Perca fluviatilis</name>
    <name type="common">European perch</name>
    <dbReference type="NCBI Taxonomy" id="8168"/>
    <lineage>
        <taxon>Eukaryota</taxon>
        <taxon>Metazoa</taxon>
        <taxon>Chordata</taxon>
        <taxon>Craniata</taxon>
        <taxon>Vertebrata</taxon>
        <taxon>Euteleostomi</taxon>
        <taxon>Actinopterygii</taxon>
        <taxon>Neopterygii</taxon>
        <taxon>Teleostei</taxon>
        <taxon>Neoteleostei</taxon>
        <taxon>Acanthomorphata</taxon>
        <taxon>Eupercaria</taxon>
        <taxon>Perciformes</taxon>
        <taxon>Percoidei</taxon>
        <taxon>Percidae</taxon>
        <taxon>Percinae</taxon>
        <taxon>Perca</taxon>
    </lineage>
</organism>
<feature type="transmembrane region" description="Helical" evidence="1">
    <location>
        <begin position="39"/>
        <end position="61"/>
    </location>
</feature>
<gene>
    <name evidence="2" type="ORF">PFLUV_G00133540</name>
</gene>
<keyword evidence="3" id="KW-1185">Reference proteome</keyword>
<keyword evidence="1" id="KW-0812">Transmembrane</keyword>
<keyword evidence="1" id="KW-0472">Membrane</keyword>
<keyword evidence="1" id="KW-1133">Transmembrane helix</keyword>
<sequence length="69" mass="7657">MKLHRWDYLLLAPARSLVAYSSAFDTVEMKTRSPVGNGYLLGASVHLLLSTPTLLTVLHVMSKMHGCRT</sequence>
<dbReference type="EMBL" id="VHII01000011">
    <property type="protein sequence ID" value="KAF1383600.1"/>
    <property type="molecule type" value="Genomic_DNA"/>
</dbReference>
<accession>A0A6A5ERG7</accession>
<evidence type="ECO:0000256" key="1">
    <source>
        <dbReference type="SAM" id="Phobius"/>
    </source>
</evidence>
<protein>
    <submittedName>
        <fullName evidence="2">Uncharacterized protein</fullName>
    </submittedName>
</protein>
<comment type="caution">
    <text evidence="2">The sequence shown here is derived from an EMBL/GenBank/DDBJ whole genome shotgun (WGS) entry which is preliminary data.</text>
</comment>
<reference evidence="2 3" key="1">
    <citation type="submission" date="2019-06" db="EMBL/GenBank/DDBJ databases">
        <title>A chromosome-scale genome assembly of the European perch, Perca fluviatilis.</title>
        <authorList>
            <person name="Roques C."/>
            <person name="Zahm M."/>
            <person name="Cabau C."/>
            <person name="Klopp C."/>
            <person name="Bouchez O."/>
            <person name="Donnadieu C."/>
            <person name="Kuhl H."/>
            <person name="Gislard M."/>
            <person name="Guendouz S."/>
            <person name="Journot L."/>
            <person name="Haffray P."/>
            <person name="Bestin A."/>
            <person name="Morvezen R."/>
            <person name="Feron R."/>
            <person name="Wen M."/>
            <person name="Jouanno E."/>
            <person name="Herpin A."/>
            <person name="Schartl M."/>
            <person name="Postlethwait J."/>
            <person name="Schaerlinger B."/>
            <person name="Chardard D."/>
            <person name="Lecocq T."/>
            <person name="Poncet C."/>
            <person name="Jaffrelo L."/>
            <person name="Lampietro C."/>
            <person name="Guiguen Y."/>
        </authorList>
    </citation>
    <scope>NUCLEOTIDE SEQUENCE [LARGE SCALE GENOMIC DNA]</scope>
    <source>
        <tissue evidence="2">Blood</tissue>
    </source>
</reference>
<dbReference type="AlphaFoldDB" id="A0A6A5ERG7"/>
<name>A0A6A5ERG7_PERFL</name>
<dbReference type="Proteomes" id="UP000465112">
    <property type="component" value="Chromosome 11"/>
</dbReference>